<dbReference type="InterPro" id="IPR003018">
    <property type="entry name" value="GAF"/>
</dbReference>
<reference evidence="2" key="1">
    <citation type="journal article" date="2014" name="Front. Microbiol.">
        <title>High frequency of phylogenetically diverse reductive dehalogenase-homologous genes in deep subseafloor sedimentary metagenomes.</title>
        <authorList>
            <person name="Kawai M."/>
            <person name="Futagami T."/>
            <person name="Toyoda A."/>
            <person name="Takaki Y."/>
            <person name="Nishi S."/>
            <person name="Hori S."/>
            <person name="Arai W."/>
            <person name="Tsubouchi T."/>
            <person name="Morono Y."/>
            <person name="Uchiyama I."/>
            <person name="Ito T."/>
            <person name="Fujiyama A."/>
            <person name="Inagaki F."/>
            <person name="Takami H."/>
        </authorList>
    </citation>
    <scope>NUCLEOTIDE SEQUENCE</scope>
    <source>
        <strain evidence="2">Expedition CK06-06</strain>
    </source>
</reference>
<protein>
    <recommendedName>
        <fullName evidence="1">GAF domain-containing protein</fullName>
    </recommendedName>
</protein>
<organism evidence="2">
    <name type="scientific">marine sediment metagenome</name>
    <dbReference type="NCBI Taxonomy" id="412755"/>
    <lineage>
        <taxon>unclassified sequences</taxon>
        <taxon>metagenomes</taxon>
        <taxon>ecological metagenomes</taxon>
    </lineage>
</organism>
<name>X1JC88_9ZZZZ</name>
<sequence length="264" mass="30501">LNDIEKTTSALSTLTRTSDRNELLKTFKNKKDGFDLKAKEKMGELIEPILSVLSHTIDSHSSVVFLKEENTKSFFFFLKKSHSAYINTDAVISQKTGIYTWVIKEKKPLLDSQLFLNSTLLEYYSRDESIRSIIIIPLLEDEELIGLLICDSKEENKFDSEDKEKLKVFGDLIVSTITLFKSLKQAQWDASRYFILREFAEKLSQSRLEKDSVLDIFTKIAPQGFDFDLLVLILCEEKEKPIIYKTFPEDEFAYLKDFEVSIGS</sequence>
<evidence type="ECO:0000259" key="1">
    <source>
        <dbReference type="SMART" id="SM00065"/>
    </source>
</evidence>
<dbReference type="EMBL" id="BARU01030799">
    <property type="protein sequence ID" value="GAH67388.1"/>
    <property type="molecule type" value="Genomic_DNA"/>
</dbReference>
<proteinExistence type="predicted"/>
<dbReference type="SMART" id="SM00065">
    <property type="entry name" value="GAF"/>
    <property type="match status" value="1"/>
</dbReference>
<dbReference type="InterPro" id="IPR029016">
    <property type="entry name" value="GAF-like_dom_sf"/>
</dbReference>
<dbReference type="Pfam" id="PF01590">
    <property type="entry name" value="GAF"/>
    <property type="match status" value="1"/>
</dbReference>
<accession>X1JC88</accession>
<gene>
    <name evidence="2" type="ORF">S03H2_48807</name>
</gene>
<feature type="domain" description="GAF" evidence="1">
    <location>
        <begin position="41"/>
        <end position="187"/>
    </location>
</feature>
<feature type="non-terminal residue" evidence="2">
    <location>
        <position position="264"/>
    </location>
</feature>
<comment type="caution">
    <text evidence="2">The sequence shown here is derived from an EMBL/GenBank/DDBJ whole genome shotgun (WGS) entry which is preliminary data.</text>
</comment>
<evidence type="ECO:0000313" key="2">
    <source>
        <dbReference type="EMBL" id="GAH67388.1"/>
    </source>
</evidence>
<dbReference type="AlphaFoldDB" id="X1JC88"/>
<feature type="non-terminal residue" evidence="2">
    <location>
        <position position="1"/>
    </location>
</feature>
<dbReference type="Gene3D" id="3.30.450.40">
    <property type="match status" value="1"/>
</dbReference>
<dbReference type="SUPFAM" id="SSF55781">
    <property type="entry name" value="GAF domain-like"/>
    <property type="match status" value="1"/>
</dbReference>